<evidence type="ECO:0000313" key="3">
    <source>
        <dbReference type="EMBL" id="OBR08361.1"/>
    </source>
</evidence>
<accession>H1VP76</accession>
<dbReference type="InterPro" id="IPR002575">
    <property type="entry name" value="Aminoglycoside_PTrfase"/>
</dbReference>
<feature type="domain" description="Aminoglycoside phosphotransferase" evidence="1">
    <location>
        <begin position="80"/>
        <end position="306"/>
    </location>
</feature>
<dbReference type="InterPro" id="IPR051678">
    <property type="entry name" value="AGP_Transferase"/>
</dbReference>
<dbReference type="Pfam" id="PF01636">
    <property type="entry name" value="APH"/>
    <property type="match status" value="1"/>
</dbReference>
<protein>
    <submittedName>
        <fullName evidence="3">Phosphotransferase enzyme family protein</fullName>
    </submittedName>
</protein>
<evidence type="ECO:0000313" key="2">
    <source>
        <dbReference type="EMBL" id="CCF42030.1"/>
    </source>
</evidence>
<dbReference type="Gene3D" id="3.90.1200.10">
    <property type="match status" value="1"/>
</dbReference>
<keyword evidence="5" id="KW-1185">Reference proteome</keyword>
<dbReference type="EMBL" id="LTAN01000005">
    <property type="protein sequence ID" value="OBR08361.1"/>
    <property type="molecule type" value="Genomic_DNA"/>
</dbReference>
<proteinExistence type="predicted"/>
<dbReference type="Proteomes" id="UP000092177">
    <property type="component" value="Chromosome 5"/>
</dbReference>
<dbReference type="STRING" id="759273.H1VP76"/>
<dbReference type="HOGENOM" id="CLU_046553_0_0_1"/>
<evidence type="ECO:0000313" key="4">
    <source>
        <dbReference type="Proteomes" id="UP000007174"/>
    </source>
</evidence>
<dbReference type="GO" id="GO:0016740">
    <property type="term" value="F:transferase activity"/>
    <property type="evidence" value="ECO:0007669"/>
    <property type="project" value="UniProtKB-KW"/>
</dbReference>
<dbReference type="EMBL" id="CACQ02005101">
    <property type="protein sequence ID" value="CCF42030.1"/>
    <property type="molecule type" value="Genomic_DNA"/>
</dbReference>
<reference evidence="3" key="3">
    <citation type="submission" date="2016-02" db="EMBL/GenBank/DDBJ databases">
        <title>Resequencing and annotation of the Colletotrichum higginsianum genome.</title>
        <authorList>
            <person name="O'Connell R."/>
            <person name="Zambounis A."/>
            <person name="Thon M."/>
            <person name="Dallery J.-F."/>
        </authorList>
    </citation>
    <scope>NUCLEOTIDE SEQUENCE [LARGE SCALE GENOMIC DNA]</scope>
    <source>
        <strain evidence="3">IMI 349063</strain>
    </source>
</reference>
<organism evidence="2 4">
    <name type="scientific">Colletotrichum higginsianum (strain IMI 349063)</name>
    <name type="common">Crucifer anthracnose fungus</name>
    <dbReference type="NCBI Taxonomy" id="759273"/>
    <lineage>
        <taxon>Eukaryota</taxon>
        <taxon>Fungi</taxon>
        <taxon>Dikarya</taxon>
        <taxon>Ascomycota</taxon>
        <taxon>Pezizomycotina</taxon>
        <taxon>Sordariomycetes</taxon>
        <taxon>Hypocreomycetidae</taxon>
        <taxon>Glomerellales</taxon>
        <taxon>Glomerellaceae</taxon>
        <taxon>Colletotrichum</taxon>
        <taxon>Colletotrichum destructivum species complex</taxon>
    </lineage>
</organism>
<name>H1VP76_COLHI</name>
<reference evidence="2" key="1">
    <citation type="submission" date="2011-12" db="EMBL/GenBank/DDBJ databases">
        <title>The genome sequence of Colletotrichum higginsianum IMI 34906.</title>
        <authorList>
            <person name="Ma L.-J."/>
            <person name="O'Connell R."/>
            <person name="van Themaat E.V.L."/>
            <person name="Stueber K."/>
            <person name="Young S.K."/>
            <person name="Zeng Q."/>
            <person name="Gargeya S."/>
            <person name="Fitzgerald M."/>
            <person name="Haas B."/>
            <person name="Abouelleil A."/>
            <person name="Alvarado L."/>
            <person name="Arachchi H.M."/>
            <person name="Berlin A."/>
            <person name="Chapman S.B."/>
            <person name="Gearin G."/>
            <person name="Goldberg J."/>
            <person name="Griggs A."/>
            <person name="Gujja S."/>
            <person name="Hansen M."/>
            <person name="Heiman D."/>
            <person name="Howarth C."/>
            <person name="Larimer J."/>
            <person name="Lui A."/>
            <person name="MacDonald P.J.P."/>
            <person name="McCowen C."/>
            <person name="Montmayeur A."/>
            <person name="Murphy C."/>
            <person name="Neiman D."/>
            <person name="Pearson M."/>
            <person name="Priest M."/>
            <person name="Roberts A."/>
            <person name="Saif S."/>
            <person name="Shea T."/>
            <person name="Sisk P."/>
            <person name="Stolte C."/>
            <person name="Sykes S."/>
            <person name="Wortman J."/>
            <person name="Nusbaum C."/>
            <person name="Birren B."/>
        </authorList>
    </citation>
    <scope>NUCLEOTIDE SEQUENCE</scope>
    <source>
        <strain evidence="2">IMI 349063</strain>
    </source>
</reference>
<dbReference type="GeneID" id="28866208"/>
<dbReference type="OrthoDB" id="2831558at2759"/>
<dbReference type="RefSeq" id="XP_018156879.1">
    <property type="nucleotide sequence ID" value="XM_018302101.1"/>
</dbReference>
<dbReference type="InterPro" id="IPR011009">
    <property type="entry name" value="Kinase-like_dom_sf"/>
</dbReference>
<dbReference type="eggNOG" id="ENOG502SIZM">
    <property type="taxonomic scope" value="Eukaryota"/>
</dbReference>
<evidence type="ECO:0000313" key="5">
    <source>
        <dbReference type="Proteomes" id="UP000092177"/>
    </source>
</evidence>
<gene>
    <name evidence="2" type="ORF">CH063_02737</name>
    <name evidence="3" type="ORF">CH63R_07126</name>
</gene>
<dbReference type="AlphaFoldDB" id="H1VP76"/>
<reference evidence="5" key="4">
    <citation type="journal article" date="2017" name="BMC Genomics">
        <title>Gapless genome assembly of Colletotrichum higginsianum reveals chromosome structure and association of transposable elements with secondary metabolite gene clusters.</title>
        <authorList>
            <person name="Dallery J.-F."/>
            <person name="Lapalu N."/>
            <person name="Zampounis A."/>
            <person name="Pigne S."/>
            <person name="Luyten I."/>
            <person name="Amselem J."/>
            <person name="Wittenberg A.H.J."/>
            <person name="Zhou S."/>
            <person name="de Queiroz M.V."/>
            <person name="Robin G.P."/>
            <person name="Auger A."/>
            <person name="Hainaut M."/>
            <person name="Henrissat B."/>
            <person name="Kim K.-T."/>
            <person name="Lee Y.-H."/>
            <person name="Lespinet O."/>
            <person name="Schwartz D.C."/>
            <person name="Thon M.R."/>
            <person name="O'Connell R.J."/>
        </authorList>
    </citation>
    <scope>NUCLEOTIDE SEQUENCE [LARGE SCALE GENOMIC DNA]</scope>
    <source>
        <strain evidence="5">IMI 349063</strain>
    </source>
</reference>
<dbReference type="VEuPathDB" id="FungiDB:CH63R_07126"/>
<dbReference type="PANTHER" id="PTHR21310:SF15">
    <property type="entry name" value="AMINOGLYCOSIDE PHOSPHOTRANSFERASE DOMAIN-CONTAINING PROTEIN"/>
    <property type="match status" value="1"/>
</dbReference>
<dbReference type="Proteomes" id="UP000007174">
    <property type="component" value="Unassembled WGS sequence"/>
</dbReference>
<dbReference type="SUPFAM" id="SSF56112">
    <property type="entry name" value="Protein kinase-like (PK-like)"/>
    <property type="match status" value="1"/>
</dbReference>
<keyword evidence="3" id="KW-0808">Transferase</keyword>
<reference evidence="4" key="2">
    <citation type="journal article" date="2012" name="Nat. Genet.">
        <title>Lifestyle transitions in plant pathogenic Colletotrichum fungi deciphered by genome and transcriptome analyses.</title>
        <authorList>
            <person name="O'Connell R.J."/>
            <person name="Thon M.R."/>
            <person name="Hacquard S."/>
            <person name="Amyotte S.G."/>
            <person name="Kleemann J."/>
            <person name="Torres M.F."/>
            <person name="Damm U."/>
            <person name="Buiate E.A."/>
            <person name="Epstein L."/>
            <person name="Alkan N."/>
            <person name="Altmueller J."/>
            <person name="Alvarado-Balderrama L."/>
            <person name="Bauser C.A."/>
            <person name="Becker C."/>
            <person name="Birren B.W."/>
            <person name="Chen Z."/>
            <person name="Choi J."/>
            <person name="Crouch J.A."/>
            <person name="Duvick J.P."/>
            <person name="Farman M.A."/>
            <person name="Gan P."/>
            <person name="Heiman D."/>
            <person name="Henrissat B."/>
            <person name="Howard R.J."/>
            <person name="Kabbage M."/>
            <person name="Koch C."/>
            <person name="Kracher B."/>
            <person name="Kubo Y."/>
            <person name="Law A.D."/>
            <person name="Lebrun M.-H."/>
            <person name="Lee Y.-H."/>
            <person name="Miyara I."/>
            <person name="Moore N."/>
            <person name="Neumann U."/>
            <person name="Nordstroem K."/>
            <person name="Panaccione D.G."/>
            <person name="Panstruga R."/>
            <person name="Place M."/>
            <person name="Proctor R.H."/>
            <person name="Prusky D."/>
            <person name="Rech G."/>
            <person name="Reinhardt R."/>
            <person name="Rollins J.A."/>
            <person name="Rounsley S."/>
            <person name="Schardl C.L."/>
            <person name="Schwartz D.C."/>
            <person name="Shenoy N."/>
            <person name="Shirasu K."/>
            <person name="Sikhakolli U.R."/>
            <person name="Stueber K."/>
            <person name="Sukno S.A."/>
            <person name="Sweigard J.A."/>
            <person name="Takano Y."/>
            <person name="Takahara H."/>
            <person name="Trail F."/>
            <person name="van der Does H.C."/>
            <person name="Voll L.M."/>
            <person name="Will I."/>
            <person name="Young S."/>
            <person name="Zeng Q."/>
            <person name="Zhang J."/>
            <person name="Zhou S."/>
            <person name="Dickman M.B."/>
            <person name="Schulze-Lefert P."/>
            <person name="Ver Loren van Themaat E."/>
            <person name="Ma L.-J."/>
            <person name="Vaillancourt L.J."/>
        </authorList>
    </citation>
    <scope>NUCLEOTIDE SEQUENCE [LARGE SCALE GENOMIC DNA]</scope>
    <source>
        <strain evidence="4">IMI 349063</strain>
    </source>
</reference>
<evidence type="ECO:0000259" key="1">
    <source>
        <dbReference type="Pfam" id="PF01636"/>
    </source>
</evidence>
<dbReference type="KEGG" id="chig:CH63R_07126"/>
<sequence>MNDQHYKQRMDFVESILQSNGLQAESIEPVEYDINSPFPYNNFIYRVTLLSPTTTAITFKSSQSGDLQPGTVPCPADTESLIVRLANSDPRTGINNTHRVESEVAFMTLVRQALAGSKYSCIVPDVYMWSGVSSGQGISVQQCMPGTIPERGGFEDFSLQDKTVLLGQMADILALLQNYTVPGTVSKYGGLRFDENRNVISGQMTMFTGEPSLTYRDFLRGIFKVKLEEADNNPVIQGWKENGVRTRLDDFIDHRLEKLLGGDDPQKVLVHADLTTNNLLFDPSTLRVTALLDFDFSYVGTVADEFMGFSFGNLCGGTLPGPFESGSQLALRRAMLTGFSESHPVVGASEVQWDIAETWDKELARAGAARPCTIFRFEEIANIYWLQDKVSPFELDNPMMRKRMTAEQVEETRSRTENLIAEFLGRASLSYDTSSEGNNL</sequence>
<dbReference type="PANTHER" id="PTHR21310">
    <property type="entry name" value="AMINOGLYCOSIDE PHOSPHOTRANSFERASE-RELATED-RELATED"/>
    <property type="match status" value="1"/>
</dbReference>